<comment type="caution">
    <text evidence="2">The sequence shown here is derived from an EMBL/GenBank/DDBJ whole genome shotgun (WGS) entry which is preliminary data.</text>
</comment>
<evidence type="ECO:0000313" key="3">
    <source>
        <dbReference type="Proteomes" id="UP000223596"/>
    </source>
</evidence>
<dbReference type="InterPro" id="IPR020036">
    <property type="entry name" value="PseH"/>
</dbReference>
<feature type="domain" description="N-acetyltransferase" evidence="1">
    <location>
        <begin position="14"/>
        <end position="169"/>
    </location>
</feature>
<proteinExistence type="predicted"/>
<dbReference type="PANTHER" id="PTHR43415:SF3">
    <property type="entry name" value="GNAT-FAMILY ACETYLTRANSFERASE"/>
    <property type="match status" value="1"/>
</dbReference>
<accession>A0AB36TK57</accession>
<dbReference type="InterPro" id="IPR016181">
    <property type="entry name" value="Acyl_CoA_acyltransferase"/>
</dbReference>
<dbReference type="GeneID" id="35803482"/>
<dbReference type="RefSeq" id="WP_003513600.1">
    <property type="nucleotide sequence ID" value="NZ_CP013828.1"/>
</dbReference>
<name>A0AB36TK57_ACETH</name>
<dbReference type="Pfam" id="PF13420">
    <property type="entry name" value="Acetyltransf_4"/>
    <property type="match status" value="1"/>
</dbReference>
<dbReference type="EMBL" id="PDBW01000001">
    <property type="protein sequence ID" value="PFH04198.1"/>
    <property type="molecule type" value="Genomic_DNA"/>
</dbReference>
<dbReference type="GO" id="GO:0016747">
    <property type="term" value="F:acyltransferase activity, transferring groups other than amino-acyl groups"/>
    <property type="evidence" value="ECO:0007669"/>
    <property type="project" value="InterPro"/>
</dbReference>
<gene>
    <name evidence="2" type="ORF">M972_113026</name>
</gene>
<dbReference type="Gene3D" id="3.40.630.30">
    <property type="match status" value="1"/>
</dbReference>
<dbReference type="NCBIfam" id="TIGR03585">
    <property type="entry name" value="PseH"/>
    <property type="match status" value="1"/>
</dbReference>
<protein>
    <submittedName>
        <fullName evidence="2">UDP-4-amino-4, 6-dideoxy-N-acetyl-beta-L-altrosamine N-acetyltransferase</fullName>
    </submittedName>
</protein>
<reference evidence="2 3" key="1">
    <citation type="submission" date="2017-09" db="EMBL/GenBank/DDBJ databases">
        <title>Evaluation of Pacific Biosciences Sequencing Technology to Finishing C. thermocellum Genome Sequences.</title>
        <authorList>
            <person name="Brown S."/>
        </authorList>
    </citation>
    <scope>NUCLEOTIDE SEQUENCE [LARGE SCALE GENOMIC DNA]</scope>
    <source>
        <strain evidence="2 3">AD2</strain>
    </source>
</reference>
<dbReference type="PROSITE" id="PS51186">
    <property type="entry name" value="GNAT"/>
    <property type="match status" value="1"/>
</dbReference>
<sequence>MDNDKLKDGYVNFINILNLDDMYVKKMREWRNQDFVRQRMFNREIITEEEHARFIEHLKDNREKNYYVCFLGNKPFGVLYYEFFRKNNNLEFGYYLTEQEFINSGLGIVMEYSLLNHAFYDLKVNKVFCRTLSSNEKVVSLHMNFGFETEGILRQHVRINDGYEDITIQAINERAWAQNRPKIEKYLRVIVDVDKIGPITGRS</sequence>
<dbReference type="PANTHER" id="PTHR43415">
    <property type="entry name" value="SPERMIDINE N(1)-ACETYLTRANSFERASE"/>
    <property type="match status" value="1"/>
</dbReference>
<organism evidence="2 3">
    <name type="scientific">Acetivibrio thermocellus AD2</name>
    <dbReference type="NCBI Taxonomy" id="1138384"/>
    <lineage>
        <taxon>Bacteria</taxon>
        <taxon>Bacillati</taxon>
        <taxon>Bacillota</taxon>
        <taxon>Clostridia</taxon>
        <taxon>Eubacteriales</taxon>
        <taxon>Oscillospiraceae</taxon>
        <taxon>Acetivibrio</taxon>
    </lineage>
</organism>
<dbReference type="SUPFAM" id="SSF55729">
    <property type="entry name" value="Acyl-CoA N-acyltransferases (Nat)"/>
    <property type="match status" value="1"/>
</dbReference>
<dbReference type="Proteomes" id="UP000223596">
    <property type="component" value="Unassembled WGS sequence"/>
</dbReference>
<dbReference type="AlphaFoldDB" id="A0AB36TK57"/>
<dbReference type="InterPro" id="IPR000182">
    <property type="entry name" value="GNAT_dom"/>
</dbReference>
<evidence type="ECO:0000259" key="1">
    <source>
        <dbReference type="PROSITE" id="PS51186"/>
    </source>
</evidence>
<evidence type="ECO:0000313" key="2">
    <source>
        <dbReference type="EMBL" id="PFH04198.1"/>
    </source>
</evidence>